<protein>
    <recommendedName>
        <fullName evidence="4">Mediator of RNA polymerase II transcription subunit 25</fullName>
    </recommendedName>
</protein>
<proteinExistence type="predicted"/>
<feature type="region of interest" description="Disordered" evidence="1">
    <location>
        <begin position="396"/>
        <end position="426"/>
    </location>
</feature>
<feature type="region of interest" description="Disordered" evidence="1">
    <location>
        <begin position="333"/>
        <end position="359"/>
    </location>
</feature>
<feature type="compositionally biased region" description="Polar residues" evidence="1">
    <location>
        <begin position="404"/>
        <end position="426"/>
    </location>
</feature>
<feature type="region of interest" description="Disordered" evidence="1">
    <location>
        <begin position="445"/>
        <end position="506"/>
    </location>
</feature>
<evidence type="ECO:0000313" key="2">
    <source>
        <dbReference type="EMBL" id="KIL63920.1"/>
    </source>
</evidence>
<name>A0A0C2SL23_AMAMK</name>
<dbReference type="Proteomes" id="UP000054549">
    <property type="component" value="Unassembled WGS sequence"/>
</dbReference>
<evidence type="ECO:0000256" key="1">
    <source>
        <dbReference type="SAM" id="MobiDB-lite"/>
    </source>
</evidence>
<dbReference type="EMBL" id="KN818254">
    <property type="protein sequence ID" value="KIL63920.1"/>
    <property type="molecule type" value="Genomic_DNA"/>
</dbReference>
<reference evidence="2 3" key="1">
    <citation type="submission" date="2014-04" db="EMBL/GenBank/DDBJ databases">
        <title>Evolutionary Origins and Diversification of the Mycorrhizal Mutualists.</title>
        <authorList>
            <consortium name="DOE Joint Genome Institute"/>
            <consortium name="Mycorrhizal Genomics Consortium"/>
            <person name="Kohler A."/>
            <person name="Kuo A."/>
            <person name="Nagy L.G."/>
            <person name="Floudas D."/>
            <person name="Copeland A."/>
            <person name="Barry K.W."/>
            <person name="Cichocki N."/>
            <person name="Veneault-Fourrey C."/>
            <person name="LaButti K."/>
            <person name="Lindquist E.A."/>
            <person name="Lipzen A."/>
            <person name="Lundell T."/>
            <person name="Morin E."/>
            <person name="Murat C."/>
            <person name="Riley R."/>
            <person name="Ohm R."/>
            <person name="Sun H."/>
            <person name="Tunlid A."/>
            <person name="Henrissat B."/>
            <person name="Grigoriev I.V."/>
            <person name="Hibbett D.S."/>
            <person name="Martin F."/>
        </authorList>
    </citation>
    <scope>NUCLEOTIDE SEQUENCE [LARGE SCALE GENOMIC DNA]</scope>
    <source>
        <strain evidence="2 3">Koide BX008</strain>
    </source>
</reference>
<dbReference type="HOGENOM" id="CLU_029713_0_0_1"/>
<evidence type="ECO:0008006" key="4">
    <source>
        <dbReference type="Google" id="ProtNLM"/>
    </source>
</evidence>
<feature type="compositionally biased region" description="Low complexity" evidence="1">
    <location>
        <begin position="483"/>
        <end position="498"/>
    </location>
</feature>
<evidence type="ECO:0000313" key="3">
    <source>
        <dbReference type="Proteomes" id="UP000054549"/>
    </source>
</evidence>
<feature type="compositionally biased region" description="Polar residues" evidence="1">
    <location>
        <begin position="445"/>
        <end position="463"/>
    </location>
</feature>
<dbReference type="OrthoDB" id="3263163at2759"/>
<feature type="region of interest" description="Disordered" evidence="1">
    <location>
        <begin position="275"/>
        <end position="296"/>
    </location>
</feature>
<dbReference type="AlphaFoldDB" id="A0A0C2SL23"/>
<keyword evidence="3" id="KW-1185">Reference proteome</keyword>
<dbReference type="InParanoid" id="A0A0C2SL23"/>
<accession>A0A0C2SL23</accession>
<feature type="compositionally biased region" description="Basic and acidic residues" evidence="1">
    <location>
        <begin position="282"/>
        <end position="293"/>
    </location>
</feature>
<dbReference type="STRING" id="946122.A0A0C2SL23"/>
<organism evidence="2 3">
    <name type="scientific">Amanita muscaria (strain Koide BX008)</name>
    <dbReference type="NCBI Taxonomy" id="946122"/>
    <lineage>
        <taxon>Eukaryota</taxon>
        <taxon>Fungi</taxon>
        <taxon>Dikarya</taxon>
        <taxon>Basidiomycota</taxon>
        <taxon>Agaricomycotina</taxon>
        <taxon>Agaricomycetes</taxon>
        <taxon>Agaricomycetidae</taxon>
        <taxon>Agaricales</taxon>
        <taxon>Pluteineae</taxon>
        <taxon>Amanitaceae</taxon>
        <taxon>Amanita</taxon>
    </lineage>
</organism>
<sequence length="628" mass="68377">MPCCSSPAKLSSPYSAVATLLLIENSSSMSTLWHILRDRYLPSVLRKLEGTTSNFSPSTFFVESSSLSPGITASPQFKVYDGSCGLEFALSDVTSRLSVEKVHSSIDLLNTIAIQTQPIARHLIIVAASAPLPNYQNANPNHPTARSTWLQLAERMTQDNIQCHLILKTDQEASPFEILFQETLRLRTSREAHLPFNVQPAEAIIRLTETIDFAQSTAAQAYSQRSHQRLPLEPSNGKSYDSCYANSSQTQSEMPSLVAQLQQKHGLTKKKVYGVKPPRQPFFRDEPTSDPYRRPVYPLLPPLTDLSSTTPIMMTPGGRSAPLSRLDRWTRMSHRGPTDTSQRWHPPSSKIPSSDVGCSDVPSCMPPNEPTVIHGRHPTIQTPVEMPYQPATNLDQNGFYRPTTYESSIDSQWGTGPSGYVPQNSPIITQTPQAAYVQNVSADTYGHRQTPTSLGSPPASQSPPDHKPSGPACNEAAPLKYDAPASSTSSPSPKAGSTPKDDEPFTFDPAFIAATAVMFRQEVLPAYPELADSYVSPSSSTKRRISGTAQGYNVGCDHSILPYLPASKAGQLYAAKYSVAACQQQTESEANASSLTTSENTTAINAESCYYQYPTYSVGTSSLTGWAG</sequence>
<gene>
    <name evidence="2" type="ORF">M378DRAFT_647305</name>
</gene>